<dbReference type="Proteomes" id="UP001054945">
    <property type="component" value="Unassembled WGS sequence"/>
</dbReference>
<name>A0AAV4NJD9_CAEEX</name>
<accession>A0AAV4NJD9</accession>
<keyword evidence="2" id="KW-1185">Reference proteome</keyword>
<dbReference type="EMBL" id="BPLR01020867">
    <property type="protein sequence ID" value="GIX83427.1"/>
    <property type="molecule type" value="Genomic_DNA"/>
</dbReference>
<protein>
    <submittedName>
        <fullName evidence="1">Uncharacterized protein</fullName>
    </submittedName>
</protein>
<proteinExistence type="predicted"/>
<evidence type="ECO:0000313" key="2">
    <source>
        <dbReference type="Proteomes" id="UP001054945"/>
    </source>
</evidence>
<reference evidence="1 2" key="1">
    <citation type="submission" date="2021-06" db="EMBL/GenBank/DDBJ databases">
        <title>Caerostris extrusa draft genome.</title>
        <authorList>
            <person name="Kono N."/>
            <person name="Arakawa K."/>
        </authorList>
    </citation>
    <scope>NUCLEOTIDE SEQUENCE [LARGE SCALE GENOMIC DNA]</scope>
</reference>
<organism evidence="1 2">
    <name type="scientific">Caerostris extrusa</name>
    <name type="common">Bark spider</name>
    <name type="synonym">Caerostris bankana</name>
    <dbReference type="NCBI Taxonomy" id="172846"/>
    <lineage>
        <taxon>Eukaryota</taxon>
        <taxon>Metazoa</taxon>
        <taxon>Ecdysozoa</taxon>
        <taxon>Arthropoda</taxon>
        <taxon>Chelicerata</taxon>
        <taxon>Arachnida</taxon>
        <taxon>Araneae</taxon>
        <taxon>Araneomorphae</taxon>
        <taxon>Entelegynae</taxon>
        <taxon>Araneoidea</taxon>
        <taxon>Araneidae</taxon>
        <taxon>Caerostris</taxon>
    </lineage>
</organism>
<evidence type="ECO:0000313" key="1">
    <source>
        <dbReference type="EMBL" id="GIX83427.1"/>
    </source>
</evidence>
<comment type="caution">
    <text evidence="1">The sequence shown here is derived from an EMBL/GenBank/DDBJ whole genome shotgun (WGS) entry which is preliminary data.</text>
</comment>
<gene>
    <name evidence="1" type="ORF">CEXT_309611</name>
</gene>
<sequence length="109" mass="12394">MKSLLSFREMTNRREGPADAIMEGEIHNCRHTKSLKSTHTHHQHPIEMNPNRCVRPQGSMFALGLWATHAKRAEIETLPQMLNRFSLGCNRNGCKKAPADDVSILLRGY</sequence>
<dbReference type="AlphaFoldDB" id="A0AAV4NJD9"/>